<feature type="transmembrane region" description="Helical" evidence="1">
    <location>
        <begin position="20"/>
        <end position="40"/>
    </location>
</feature>
<proteinExistence type="predicted"/>
<feature type="transmembrane region" description="Helical" evidence="1">
    <location>
        <begin position="60"/>
        <end position="83"/>
    </location>
</feature>
<dbReference type="GO" id="GO:0005886">
    <property type="term" value="C:plasma membrane"/>
    <property type="evidence" value="ECO:0007669"/>
    <property type="project" value="TreeGrafter"/>
</dbReference>
<sequence>MNWGKFLFSFSGRISRKAFWLYVAASIALGLILNAVAMPSQPVLDPSASPEQAMAAMSGYYGAIPLWYWLLQIPLFWIGLAVMAKRWHDQDRSGWWTLLLLVPLLGALIVLIMQGFIAGTPGPNRFGEGPMA</sequence>
<evidence type="ECO:0000313" key="2">
    <source>
        <dbReference type="EMBL" id="MEJ1248899.1"/>
    </source>
</evidence>
<keyword evidence="1" id="KW-1133">Transmembrane helix</keyword>
<dbReference type="PANTHER" id="PTHR34980:SF1">
    <property type="entry name" value="INNER MEMBRANE PROTEIN"/>
    <property type="match status" value="1"/>
</dbReference>
<dbReference type="RefSeq" id="WP_337334617.1">
    <property type="nucleotide sequence ID" value="NZ_JBBDHC010000004.1"/>
</dbReference>
<evidence type="ECO:0000313" key="3">
    <source>
        <dbReference type="Proteomes" id="UP001364472"/>
    </source>
</evidence>
<keyword evidence="3" id="KW-1185">Reference proteome</keyword>
<dbReference type="AlphaFoldDB" id="A0AAW9R4H2"/>
<keyword evidence="1" id="KW-0472">Membrane</keyword>
<comment type="caution">
    <text evidence="2">The sequence shown here is derived from an EMBL/GenBank/DDBJ whole genome shotgun (WGS) entry which is preliminary data.</text>
</comment>
<gene>
    <name evidence="2" type="ORF">WB794_04305</name>
</gene>
<accession>A0AAW9R4H2</accession>
<dbReference type="PANTHER" id="PTHR34980">
    <property type="entry name" value="INNER MEMBRANE PROTEIN-RELATED-RELATED"/>
    <property type="match status" value="1"/>
</dbReference>
<protein>
    <submittedName>
        <fullName evidence="2">DUF805 domain-containing protein</fullName>
    </submittedName>
</protein>
<dbReference type="EMBL" id="JBBDHC010000004">
    <property type="protein sequence ID" value="MEJ1248899.1"/>
    <property type="molecule type" value="Genomic_DNA"/>
</dbReference>
<feature type="transmembrane region" description="Helical" evidence="1">
    <location>
        <begin position="95"/>
        <end position="117"/>
    </location>
</feature>
<dbReference type="InterPro" id="IPR008523">
    <property type="entry name" value="DUF805"/>
</dbReference>
<evidence type="ECO:0000256" key="1">
    <source>
        <dbReference type="SAM" id="Phobius"/>
    </source>
</evidence>
<organism evidence="2 3">
    <name type="scientific">Denitratimonas tolerans</name>
    <dbReference type="NCBI Taxonomy" id="1338420"/>
    <lineage>
        <taxon>Bacteria</taxon>
        <taxon>Pseudomonadati</taxon>
        <taxon>Pseudomonadota</taxon>
        <taxon>Gammaproteobacteria</taxon>
        <taxon>Lysobacterales</taxon>
        <taxon>Lysobacteraceae</taxon>
        <taxon>Denitratimonas</taxon>
    </lineage>
</organism>
<name>A0AAW9R4H2_9GAMM</name>
<dbReference type="Pfam" id="PF05656">
    <property type="entry name" value="DUF805"/>
    <property type="match status" value="1"/>
</dbReference>
<dbReference type="Proteomes" id="UP001364472">
    <property type="component" value="Unassembled WGS sequence"/>
</dbReference>
<keyword evidence="1" id="KW-0812">Transmembrane</keyword>
<reference evidence="2 3" key="1">
    <citation type="journal article" date="2016" name="Antonie Van Leeuwenhoek">
        <title>Denitratimonas tolerans gen. nov., sp. nov., a denitrifying bacterium isolated from a bioreactor for tannery wastewater treatment.</title>
        <authorList>
            <person name="Han S.I."/>
            <person name="Kim J.O."/>
            <person name="Lee Y.R."/>
            <person name="Ekpeghere K.I."/>
            <person name="Koh S.C."/>
            <person name="Whang K.S."/>
        </authorList>
    </citation>
    <scope>NUCLEOTIDE SEQUENCE [LARGE SCALE GENOMIC DNA]</scope>
    <source>
        <strain evidence="2 3">KACC 17565</strain>
    </source>
</reference>